<dbReference type="EMBL" id="GEDG01015865">
    <property type="protein sequence ID" value="JAP23076.1"/>
    <property type="molecule type" value="Transcribed_RNA"/>
</dbReference>
<organism evidence="1">
    <name type="scientific">Solanum chacoense</name>
    <name type="common">Chaco potato</name>
    <dbReference type="NCBI Taxonomy" id="4108"/>
    <lineage>
        <taxon>Eukaryota</taxon>
        <taxon>Viridiplantae</taxon>
        <taxon>Streptophyta</taxon>
        <taxon>Embryophyta</taxon>
        <taxon>Tracheophyta</taxon>
        <taxon>Spermatophyta</taxon>
        <taxon>Magnoliopsida</taxon>
        <taxon>eudicotyledons</taxon>
        <taxon>Gunneridae</taxon>
        <taxon>Pentapetalae</taxon>
        <taxon>asterids</taxon>
        <taxon>lamiids</taxon>
        <taxon>Solanales</taxon>
        <taxon>Solanaceae</taxon>
        <taxon>Solanoideae</taxon>
        <taxon>Solaneae</taxon>
        <taxon>Solanum</taxon>
    </lineage>
</organism>
<protein>
    <submittedName>
        <fullName evidence="1">Putative ovule protein</fullName>
    </submittedName>
</protein>
<name>A0A0V0HS46_SOLCH</name>
<evidence type="ECO:0000313" key="1">
    <source>
        <dbReference type="EMBL" id="JAP23076.1"/>
    </source>
</evidence>
<accession>A0A0V0HS46</accession>
<proteinExistence type="predicted"/>
<reference evidence="1" key="1">
    <citation type="submission" date="2015-12" db="EMBL/GenBank/DDBJ databases">
        <title>Gene expression during late stages of embryo sac development: a critical building block for successful pollen-pistil interactions.</title>
        <authorList>
            <person name="Liu Y."/>
            <person name="Joly V."/>
            <person name="Sabar M."/>
            <person name="Matton D.P."/>
        </authorList>
    </citation>
    <scope>NUCLEOTIDE SEQUENCE</scope>
</reference>
<dbReference type="AlphaFoldDB" id="A0A0V0HS46"/>
<sequence length="68" mass="7906">MTKSAHRTRRREAECREKYPKLAEESLVPPVVLGPPISFPSSHQYQFGSMNQQPIQPYNRYLVSAVFR</sequence>